<proteinExistence type="predicted"/>
<evidence type="ECO:0000313" key="2">
    <source>
        <dbReference type="Proteomes" id="UP001209854"/>
    </source>
</evidence>
<protein>
    <submittedName>
        <fullName evidence="1">Uncharacterized protein</fullName>
    </submittedName>
</protein>
<dbReference type="Proteomes" id="UP001209854">
    <property type="component" value="Unassembled WGS sequence"/>
</dbReference>
<keyword evidence="2" id="KW-1185">Reference proteome</keyword>
<name>A0ABT3MV25_9GAMM</name>
<dbReference type="RefSeq" id="WP_262568071.1">
    <property type="nucleotide sequence ID" value="NZ_JAPFCC010000001.1"/>
</dbReference>
<gene>
    <name evidence="1" type="ORF">NX722_11360</name>
</gene>
<dbReference type="EMBL" id="JAPFCC010000001">
    <property type="protein sequence ID" value="MCW7553225.1"/>
    <property type="molecule type" value="Genomic_DNA"/>
</dbReference>
<evidence type="ECO:0000313" key="1">
    <source>
        <dbReference type="EMBL" id="MCW7553225.1"/>
    </source>
</evidence>
<reference evidence="1 2" key="1">
    <citation type="submission" date="2022-10" db="EMBL/GenBank/DDBJ databases">
        <title>High-quality genome sequences of two octocoral-associated bacteria, Endozoicomonas euniceicola EF212 and Endozoicomonas gorgoniicola PS125.</title>
        <authorList>
            <person name="Chiou Y.-J."/>
            <person name="Chen Y.-H."/>
        </authorList>
    </citation>
    <scope>NUCLEOTIDE SEQUENCE [LARGE SCALE GENOMIC DNA]</scope>
    <source>
        <strain evidence="1 2">PS125</strain>
    </source>
</reference>
<accession>A0ABT3MV25</accession>
<sequence length="134" mass="15540">MRFFSFLFRLCGRDYFTGNSDEAEAVRLTSEDDDSDPYSEACENALENYAYELDSLTKEGIMNILTQHSSVVVKVSEFGQLIRHFIESGSLSRAAIEQLEAEHSELRLEESALRIRFEALLKWYCKERQDNPDR</sequence>
<organism evidence="1 2">
    <name type="scientific">Endozoicomonas gorgoniicola</name>
    <dbReference type="NCBI Taxonomy" id="1234144"/>
    <lineage>
        <taxon>Bacteria</taxon>
        <taxon>Pseudomonadati</taxon>
        <taxon>Pseudomonadota</taxon>
        <taxon>Gammaproteobacteria</taxon>
        <taxon>Oceanospirillales</taxon>
        <taxon>Endozoicomonadaceae</taxon>
        <taxon>Endozoicomonas</taxon>
    </lineage>
</organism>
<comment type="caution">
    <text evidence="1">The sequence shown here is derived from an EMBL/GenBank/DDBJ whole genome shotgun (WGS) entry which is preliminary data.</text>
</comment>